<evidence type="ECO:0000259" key="1">
    <source>
        <dbReference type="SMART" id="SM00597"/>
    </source>
</evidence>
<dbReference type="Pfam" id="PF14291">
    <property type="entry name" value="DUF4371"/>
    <property type="match status" value="1"/>
</dbReference>
<dbReference type="PANTHER" id="PTHR45749:SF21">
    <property type="entry name" value="DUF4371 DOMAIN-CONTAINING PROTEIN"/>
    <property type="match status" value="1"/>
</dbReference>
<dbReference type="OrthoDB" id="6623864at2759"/>
<dbReference type="AlphaFoldDB" id="A0A6G0VVM2"/>
<gene>
    <name evidence="2" type="ORF">FWK35_00034125</name>
</gene>
<protein>
    <submittedName>
        <fullName evidence="2">Zinc finger MYM-type protein 1-like isoform X1</fullName>
    </submittedName>
</protein>
<evidence type="ECO:0000313" key="3">
    <source>
        <dbReference type="Proteomes" id="UP000478052"/>
    </source>
</evidence>
<name>A0A6G0VVM2_APHCR</name>
<keyword evidence="3" id="KW-1185">Reference proteome</keyword>
<comment type="caution">
    <text evidence="2">The sequence shown here is derived from an EMBL/GenBank/DDBJ whole genome shotgun (WGS) entry which is preliminary data.</text>
</comment>
<dbReference type="InterPro" id="IPR025398">
    <property type="entry name" value="DUF4371"/>
</dbReference>
<dbReference type="EMBL" id="VUJU01011336">
    <property type="protein sequence ID" value="KAF0711246.1"/>
    <property type="molecule type" value="Genomic_DNA"/>
</dbReference>
<dbReference type="PANTHER" id="PTHR45749">
    <property type="match status" value="1"/>
</dbReference>
<accession>A0A6G0VVM2</accession>
<reference evidence="2 3" key="1">
    <citation type="submission" date="2019-08" db="EMBL/GenBank/DDBJ databases">
        <title>Whole genome of Aphis craccivora.</title>
        <authorList>
            <person name="Voronova N.V."/>
            <person name="Shulinski R.S."/>
            <person name="Bandarenka Y.V."/>
            <person name="Zhorov D.G."/>
            <person name="Warner D."/>
        </authorList>
    </citation>
    <scope>NUCLEOTIDE SEQUENCE [LARGE SCALE GENOMIC DNA]</scope>
    <source>
        <strain evidence="2">180601</strain>
        <tissue evidence="2">Whole Body</tissue>
    </source>
</reference>
<feature type="domain" description="TTF-type" evidence="1">
    <location>
        <begin position="167"/>
        <end position="255"/>
    </location>
</feature>
<evidence type="ECO:0000313" key="2">
    <source>
        <dbReference type="EMBL" id="KAF0711246.1"/>
    </source>
</evidence>
<feature type="non-terminal residue" evidence="2">
    <location>
        <position position="473"/>
    </location>
</feature>
<dbReference type="SMART" id="SM00597">
    <property type="entry name" value="ZnF_TTF"/>
    <property type="match status" value="1"/>
</dbReference>
<dbReference type="InterPro" id="IPR006580">
    <property type="entry name" value="Znf_TTF"/>
</dbReference>
<organism evidence="2 3">
    <name type="scientific">Aphis craccivora</name>
    <name type="common">Cowpea aphid</name>
    <dbReference type="NCBI Taxonomy" id="307492"/>
    <lineage>
        <taxon>Eukaryota</taxon>
        <taxon>Metazoa</taxon>
        <taxon>Ecdysozoa</taxon>
        <taxon>Arthropoda</taxon>
        <taxon>Hexapoda</taxon>
        <taxon>Insecta</taxon>
        <taxon>Pterygota</taxon>
        <taxon>Neoptera</taxon>
        <taxon>Paraneoptera</taxon>
        <taxon>Hemiptera</taxon>
        <taxon>Sternorrhyncha</taxon>
        <taxon>Aphidomorpha</taxon>
        <taxon>Aphidoidea</taxon>
        <taxon>Aphididae</taxon>
        <taxon>Aphidini</taxon>
        <taxon>Aphis</taxon>
        <taxon>Aphis</taxon>
    </lineage>
</organism>
<proteinExistence type="predicted"/>
<sequence>MPTVISDYPSPLTKLASELTESTQKDILVNTTITTYGIEDKTIDNEQVIFNYPTPLTELTESTQKDVLVNTTITTYGVEDKTIDNEKVIFNYPTPFTELTESIPKDHYEIFLRWKNDPYLYIKKNLSPEEKRFIVQLGPCQPLADDLPDGIFPKDKTDRKGHFNELWYQRIMPDGSKLSRDWLSYSPRLNKIFCLCCMLYSDGKSNASIKSWTQNGYCNWQNAKNNITAHEISTGHTNSSVVLKINQTTLPVLPSLEYARKMQVSTNRQIVSQLIDIVCYLAKHQLAFRGHREAWSENIKGNFKDLVELIASHSPVLSSHISLIKLKGRKELSFVSSDKQNQLISSVAEHISNKIQLEILAAKLFSISIDSTFDSSRKEQISFIVRYANDNSGTVYERLIAIKESDKTTGEVLFKTFEDVMIREGFEWKTNLIGQSYDGASNMSGEYNGLQAYIKEKNNHATFIWCHAHRLNL</sequence>
<dbReference type="Proteomes" id="UP000478052">
    <property type="component" value="Unassembled WGS sequence"/>
</dbReference>